<comment type="caution">
    <text evidence="7">The sequence shown here is derived from an EMBL/GenBank/DDBJ whole genome shotgun (WGS) entry which is preliminary data.</text>
</comment>
<evidence type="ECO:0008006" key="9">
    <source>
        <dbReference type="Google" id="ProtNLM"/>
    </source>
</evidence>
<evidence type="ECO:0000256" key="2">
    <source>
        <dbReference type="PROSITE-ProRule" id="PRU00047"/>
    </source>
</evidence>
<dbReference type="InterPro" id="IPR001878">
    <property type="entry name" value="Znf_CCHC"/>
</dbReference>
<dbReference type="InterPro" id="IPR036875">
    <property type="entry name" value="Znf_CCHC_sf"/>
</dbReference>
<evidence type="ECO:0000259" key="5">
    <source>
        <dbReference type="PROSITE" id="PS50102"/>
    </source>
</evidence>
<dbReference type="SUPFAM" id="SSF57756">
    <property type="entry name" value="Retrovirus zinc finger-like domains"/>
    <property type="match status" value="1"/>
</dbReference>
<evidence type="ECO:0000256" key="4">
    <source>
        <dbReference type="SAM" id="MobiDB-lite"/>
    </source>
</evidence>
<keyword evidence="1 3" id="KW-0694">RNA-binding</keyword>
<protein>
    <recommendedName>
        <fullName evidence="9">Protein gar2</fullName>
    </recommendedName>
</protein>
<feature type="region of interest" description="Disordered" evidence="4">
    <location>
        <begin position="107"/>
        <end position="213"/>
    </location>
</feature>
<accession>A0AAD3XNL8</accession>
<proteinExistence type="predicted"/>
<dbReference type="InterPro" id="IPR035979">
    <property type="entry name" value="RBD_domain_sf"/>
</dbReference>
<feature type="compositionally biased region" description="Basic residues" evidence="4">
    <location>
        <begin position="171"/>
        <end position="184"/>
    </location>
</feature>
<reference evidence="7" key="1">
    <citation type="submission" date="2023-05" db="EMBL/GenBank/DDBJ databases">
        <title>Nepenthes gracilis genome sequencing.</title>
        <authorList>
            <person name="Fukushima K."/>
        </authorList>
    </citation>
    <scope>NUCLEOTIDE SEQUENCE</scope>
    <source>
        <strain evidence="7">SING2019-196</strain>
    </source>
</reference>
<dbReference type="Gene3D" id="3.30.70.330">
    <property type="match status" value="2"/>
</dbReference>
<feature type="compositionally biased region" description="Basic and acidic residues" evidence="4">
    <location>
        <begin position="145"/>
        <end position="170"/>
    </location>
</feature>
<dbReference type="Pfam" id="PF00098">
    <property type="entry name" value="zf-CCHC"/>
    <property type="match status" value="1"/>
</dbReference>
<dbReference type="SMART" id="SM00360">
    <property type="entry name" value="RRM"/>
    <property type="match status" value="2"/>
</dbReference>
<keyword evidence="2" id="KW-0863">Zinc-finger</keyword>
<dbReference type="EMBL" id="BSYO01000011">
    <property type="protein sequence ID" value="GMH11547.1"/>
    <property type="molecule type" value="Genomic_DNA"/>
</dbReference>
<evidence type="ECO:0000256" key="1">
    <source>
        <dbReference type="ARBA" id="ARBA00022884"/>
    </source>
</evidence>
<keyword evidence="8" id="KW-1185">Reference proteome</keyword>
<dbReference type="GO" id="GO:0003723">
    <property type="term" value="F:RNA binding"/>
    <property type="evidence" value="ECO:0007669"/>
    <property type="project" value="UniProtKB-UniRule"/>
</dbReference>
<dbReference type="PANTHER" id="PTHR23236:SF24">
    <property type="entry name" value="PHRAGMOPLASTIN INTERACTING PROTEIN 1"/>
    <property type="match status" value="1"/>
</dbReference>
<dbReference type="InterPro" id="IPR034361">
    <property type="entry name" value="PHIP1_RRM1"/>
</dbReference>
<evidence type="ECO:0000313" key="8">
    <source>
        <dbReference type="Proteomes" id="UP001279734"/>
    </source>
</evidence>
<dbReference type="InterPro" id="IPR012677">
    <property type="entry name" value="Nucleotide-bd_a/b_plait_sf"/>
</dbReference>
<dbReference type="PANTHER" id="PTHR23236">
    <property type="entry name" value="EUKARYOTIC TRANSLATION INITIATION FACTOR 4B/4H"/>
    <property type="match status" value="1"/>
</dbReference>
<dbReference type="SUPFAM" id="SSF54928">
    <property type="entry name" value="RNA-binding domain, RBD"/>
    <property type="match status" value="2"/>
</dbReference>
<dbReference type="GO" id="GO:0008270">
    <property type="term" value="F:zinc ion binding"/>
    <property type="evidence" value="ECO:0007669"/>
    <property type="project" value="UniProtKB-KW"/>
</dbReference>
<evidence type="ECO:0000259" key="6">
    <source>
        <dbReference type="PROSITE" id="PS50158"/>
    </source>
</evidence>
<dbReference type="CDD" id="cd12271">
    <property type="entry name" value="RRM1_PHIP1"/>
    <property type="match status" value="1"/>
</dbReference>
<dbReference type="PROSITE" id="PS50102">
    <property type="entry name" value="RRM"/>
    <property type="match status" value="2"/>
</dbReference>
<feature type="domain" description="RRM" evidence="5">
    <location>
        <begin position="315"/>
        <end position="391"/>
    </location>
</feature>
<evidence type="ECO:0000256" key="3">
    <source>
        <dbReference type="PROSITE-ProRule" id="PRU00176"/>
    </source>
</evidence>
<feature type="domain" description="CCHC-type" evidence="6">
    <location>
        <begin position="424"/>
        <end position="438"/>
    </location>
</feature>
<dbReference type="InterPro" id="IPR000504">
    <property type="entry name" value="RRM_dom"/>
</dbReference>
<dbReference type="Pfam" id="PF00076">
    <property type="entry name" value="RRM_1"/>
    <property type="match status" value="2"/>
</dbReference>
<dbReference type="PROSITE" id="PS50158">
    <property type="entry name" value="ZF_CCHC"/>
    <property type="match status" value="1"/>
</dbReference>
<dbReference type="SMART" id="SM00343">
    <property type="entry name" value="ZnF_C2HC"/>
    <property type="match status" value="1"/>
</dbReference>
<feature type="domain" description="RRM" evidence="5">
    <location>
        <begin position="220"/>
        <end position="297"/>
    </location>
</feature>
<feature type="compositionally biased region" description="Basic residues" evidence="4">
    <location>
        <begin position="134"/>
        <end position="144"/>
    </location>
</feature>
<organism evidence="7 8">
    <name type="scientific">Nepenthes gracilis</name>
    <name type="common">Slender pitcher plant</name>
    <dbReference type="NCBI Taxonomy" id="150966"/>
    <lineage>
        <taxon>Eukaryota</taxon>
        <taxon>Viridiplantae</taxon>
        <taxon>Streptophyta</taxon>
        <taxon>Embryophyta</taxon>
        <taxon>Tracheophyta</taxon>
        <taxon>Spermatophyta</taxon>
        <taxon>Magnoliopsida</taxon>
        <taxon>eudicotyledons</taxon>
        <taxon>Gunneridae</taxon>
        <taxon>Pentapetalae</taxon>
        <taxon>Caryophyllales</taxon>
        <taxon>Nepenthaceae</taxon>
        <taxon>Nepenthes</taxon>
    </lineage>
</organism>
<sequence>MVLSNKKLKQKLRAELSSRSIAFRSGDSNFSNSTSPQAQQSVKQLLDLTIPKPRLNKRGKLRNTLSLRGFDAANANGENNDGHFLQCAPEIKEAGWKNSGSEIHCDMKKRKREKEDKEGDAGSLTDGNRENSDKRKKKKKRKNGKQREGVRGGDDGKDGNDVKREAEKPMKKEKKKKKKTMKKKAKEEQKKRSIAENPTSAGDAEESNNLNSQENGEVFNKVYVGGIPYYSTEDDIRSYFDHCGSITDVDCMKFPESGKFRGISIISFKTEEAAKRALTLNGADMGGLFLKIQPYKTTRAAKTSDFSPPIIEGYNRVYVGNLAWDITEDDLRKLLSNCSISSVRFGKDKETGEFKGYAHVDFSDSSSVTQALKLDQKMVRGRPVRIRTAVPKKGTESADSVSTLTVAKTSSVGVSSGKLKRRTCYDCGERGHISSACPGKQPTPTMGQIST</sequence>
<evidence type="ECO:0000313" key="7">
    <source>
        <dbReference type="EMBL" id="GMH11547.1"/>
    </source>
</evidence>
<dbReference type="Gene3D" id="4.10.60.10">
    <property type="entry name" value="Zinc finger, CCHC-type"/>
    <property type="match status" value="1"/>
</dbReference>
<dbReference type="Proteomes" id="UP001279734">
    <property type="component" value="Unassembled WGS sequence"/>
</dbReference>
<keyword evidence="2" id="KW-0862">Zinc</keyword>
<name>A0AAD3XNL8_NEPGR</name>
<keyword evidence="2" id="KW-0479">Metal-binding</keyword>
<dbReference type="AlphaFoldDB" id="A0AAD3XNL8"/>
<feature type="compositionally biased region" description="Basic and acidic residues" evidence="4">
    <location>
        <begin position="185"/>
        <end position="194"/>
    </location>
</feature>
<gene>
    <name evidence="7" type="ORF">Nepgr_013388</name>
</gene>